<evidence type="ECO:0000313" key="4">
    <source>
        <dbReference type="EMBL" id="MCJ8501671.1"/>
    </source>
</evidence>
<gene>
    <name evidence="4" type="ORF">MRX98_13895</name>
</gene>
<dbReference type="RefSeq" id="WP_246910231.1">
    <property type="nucleotide sequence ID" value="NZ_JALJRB010000016.1"/>
</dbReference>
<dbReference type="PROSITE" id="PS50293">
    <property type="entry name" value="TPR_REGION"/>
    <property type="match status" value="1"/>
</dbReference>
<keyword evidence="1" id="KW-0677">Repeat</keyword>
<sequence>MKQRPCNRWCGRKAFQLGVAGFVVWGLLAVGCATPRPDGDAVAWRCDTAADTAVARGDWQAALEGHLALLRQSPDNCLALYHLGYIRGHLGDRALETAAYEQAVACGYDQDDRLFFNLGMAYGALGDLERAGRAMERAVALDPENGDNHFGLALVAASAGHSEKAEQALRRAITVAPTHLEARLELVQLILDQGRWGEARTHLAAVRAMDPGNGEARRLQQILESLQAGQYSR</sequence>
<dbReference type="PANTHER" id="PTHR45586:SF1">
    <property type="entry name" value="LIPOPOLYSACCHARIDE ASSEMBLY PROTEIN B"/>
    <property type="match status" value="1"/>
</dbReference>
<reference evidence="4" key="1">
    <citation type="submission" date="2022-04" db="EMBL/GenBank/DDBJ databases">
        <title>Desulfatitalea alkaliphila sp. nov., a novel anaerobic sulfate-reducing bacterium isolated from terrestrial mud volcano, Taman Peninsula, Russia.</title>
        <authorList>
            <person name="Khomyakova M.A."/>
            <person name="Merkel A.Y."/>
            <person name="Slobodkin A.I."/>
        </authorList>
    </citation>
    <scope>NUCLEOTIDE SEQUENCE</scope>
    <source>
        <strain evidence="4">M08but</strain>
    </source>
</reference>
<evidence type="ECO:0000313" key="5">
    <source>
        <dbReference type="Proteomes" id="UP001165427"/>
    </source>
</evidence>
<evidence type="ECO:0000256" key="3">
    <source>
        <dbReference type="PROSITE-ProRule" id="PRU00339"/>
    </source>
</evidence>
<comment type="caution">
    <text evidence="4">The sequence shown here is derived from an EMBL/GenBank/DDBJ whole genome shotgun (WGS) entry which is preliminary data.</text>
</comment>
<evidence type="ECO:0000256" key="2">
    <source>
        <dbReference type="ARBA" id="ARBA00022803"/>
    </source>
</evidence>
<protein>
    <submittedName>
        <fullName evidence="4">Tetratricopeptide repeat protein</fullName>
    </submittedName>
</protein>
<dbReference type="AlphaFoldDB" id="A0AA41R685"/>
<evidence type="ECO:0000256" key="1">
    <source>
        <dbReference type="ARBA" id="ARBA00022737"/>
    </source>
</evidence>
<dbReference type="Gene3D" id="1.25.40.10">
    <property type="entry name" value="Tetratricopeptide repeat domain"/>
    <property type="match status" value="1"/>
</dbReference>
<dbReference type="SUPFAM" id="SSF48452">
    <property type="entry name" value="TPR-like"/>
    <property type="match status" value="1"/>
</dbReference>
<proteinExistence type="predicted"/>
<feature type="repeat" description="TPR" evidence="3">
    <location>
        <begin position="112"/>
        <end position="145"/>
    </location>
</feature>
<dbReference type="SMART" id="SM00028">
    <property type="entry name" value="TPR"/>
    <property type="match status" value="3"/>
</dbReference>
<dbReference type="Proteomes" id="UP001165427">
    <property type="component" value="Unassembled WGS sequence"/>
</dbReference>
<dbReference type="InterPro" id="IPR019734">
    <property type="entry name" value="TPR_rpt"/>
</dbReference>
<keyword evidence="2 3" id="KW-0802">TPR repeat</keyword>
<dbReference type="Pfam" id="PF07719">
    <property type="entry name" value="TPR_2"/>
    <property type="match status" value="1"/>
</dbReference>
<dbReference type="EMBL" id="JALJRB010000016">
    <property type="protein sequence ID" value="MCJ8501671.1"/>
    <property type="molecule type" value="Genomic_DNA"/>
</dbReference>
<dbReference type="PROSITE" id="PS51257">
    <property type="entry name" value="PROKAR_LIPOPROTEIN"/>
    <property type="match status" value="1"/>
</dbReference>
<name>A0AA41R685_9BACT</name>
<dbReference type="PROSITE" id="PS50005">
    <property type="entry name" value="TPR"/>
    <property type="match status" value="1"/>
</dbReference>
<dbReference type="InterPro" id="IPR013105">
    <property type="entry name" value="TPR_2"/>
</dbReference>
<dbReference type="Pfam" id="PF14559">
    <property type="entry name" value="TPR_19"/>
    <property type="match status" value="1"/>
</dbReference>
<accession>A0AA41R685</accession>
<dbReference type="InterPro" id="IPR011990">
    <property type="entry name" value="TPR-like_helical_dom_sf"/>
</dbReference>
<organism evidence="4 5">
    <name type="scientific">Desulfatitalea alkaliphila</name>
    <dbReference type="NCBI Taxonomy" id="2929485"/>
    <lineage>
        <taxon>Bacteria</taxon>
        <taxon>Pseudomonadati</taxon>
        <taxon>Thermodesulfobacteriota</taxon>
        <taxon>Desulfobacteria</taxon>
        <taxon>Desulfobacterales</taxon>
        <taxon>Desulfosarcinaceae</taxon>
        <taxon>Desulfatitalea</taxon>
    </lineage>
</organism>
<dbReference type="InterPro" id="IPR051012">
    <property type="entry name" value="CellSynth/LPSAsmb/PSIAsmb"/>
</dbReference>
<keyword evidence="5" id="KW-1185">Reference proteome</keyword>
<dbReference type="PANTHER" id="PTHR45586">
    <property type="entry name" value="TPR REPEAT-CONTAINING PROTEIN PA4667"/>
    <property type="match status" value="1"/>
</dbReference>